<dbReference type="EMBL" id="KQ246473">
    <property type="protein sequence ID" value="KNC72811.1"/>
    <property type="molecule type" value="Genomic_DNA"/>
</dbReference>
<sequence>MIITLWYVTGIIAATLIAWNFVVKYRRNREHLPRTFARCERTRDAVEITSGNMYMHTTDDDDDDVDVENVMVIGGQGFLG</sequence>
<accession>A0A0L0F8D5</accession>
<name>A0A0L0F8D5_9EUKA</name>
<organism evidence="2 3">
    <name type="scientific">Sphaeroforma arctica JP610</name>
    <dbReference type="NCBI Taxonomy" id="667725"/>
    <lineage>
        <taxon>Eukaryota</taxon>
        <taxon>Ichthyosporea</taxon>
        <taxon>Ichthyophonida</taxon>
        <taxon>Sphaeroforma</taxon>
    </lineage>
</organism>
<reference evidence="2 3" key="1">
    <citation type="submission" date="2011-02" db="EMBL/GenBank/DDBJ databases">
        <title>The Genome Sequence of Sphaeroforma arctica JP610.</title>
        <authorList>
            <consortium name="The Broad Institute Genome Sequencing Platform"/>
            <person name="Russ C."/>
            <person name="Cuomo C."/>
            <person name="Young S.K."/>
            <person name="Zeng Q."/>
            <person name="Gargeya S."/>
            <person name="Alvarado L."/>
            <person name="Berlin A."/>
            <person name="Chapman S.B."/>
            <person name="Chen Z."/>
            <person name="Freedman E."/>
            <person name="Gellesch M."/>
            <person name="Goldberg J."/>
            <person name="Griggs A."/>
            <person name="Gujja S."/>
            <person name="Heilman E."/>
            <person name="Heiman D."/>
            <person name="Howarth C."/>
            <person name="Mehta T."/>
            <person name="Neiman D."/>
            <person name="Pearson M."/>
            <person name="Roberts A."/>
            <person name="Saif S."/>
            <person name="Shea T."/>
            <person name="Shenoy N."/>
            <person name="Sisk P."/>
            <person name="Stolte C."/>
            <person name="Sykes S."/>
            <person name="White J."/>
            <person name="Yandava C."/>
            <person name="Burger G."/>
            <person name="Gray M.W."/>
            <person name="Holland P.W.H."/>
            <person name="King N."/>
            <person name="Lang F.B.F."/>
            <person name="Roger A.J."/>
            <person name="Ruiz-Trillo I."/>
            <person name="Haas B."/>
            <person name="Nusbaum C."/>
            <person name="Birren B."/>
        </authorList>
    </citation>
    <scope>NUCLEOTIDE SEQUENCE [LARGE SCALE GENOMIC DNA]</scope>
    <source>
        <strain evidence="2 3">JP610</strain>
    </source>
</reference>
<keyword evidence="3" id="KW-1185">Reference proteome</keyword>
<gene>
    <name evidence="2" type="ORF">SARC_14629</name>
</gene>
<dbReference type="Proteomes" id="UP000054560">
    <property type="component" value="Unassembled WGS sequence"/>
</dbReference>
<dbReference type="AlphaFoldDB" id="A0A0L0F8D5"/>
<evidence type="ECO:0000313" key="2">
    <source>
        <dbReference type="EMBL" id="KNC72811.1"/>
    </source>
</evidence>
<keyword evidence="1" id="KW-0472">Membrane</keyword>
<feature type="transmembrane region" description="Helical" evidence="1">
    <location>
        <begin position="6"/>
        <end position="23"/>
    </location>
</feature>
<keyword evidence="1" id="KW-1133">Transmembrane helix</keyword>
<proteinExistence type="predicted"/>
<dbReference type="RefSeq" id="XP_014146713.1">
    <property type="nucleotide sequence ID" value="XM_014291238.1"/>
</dbReference>
<keyword evidence="1" id="KW-0812">Transmembrane</keyword>
<evidence type="ECO:0000256" key="1">
    <source>
        <dbReference type="SAM" id="Phobius"/>
    </source>
</evidence>
<feature type="non-terminal residue" evidence="2">
    <location>
        <position position="80"/>
    </location>
</feature>
<dbReference type="GeneID" id="25915133"/>
<evidence type="ECO:0000313" key="3">
    <source>
        <dbReference type="Proteomes" id="UP000054560"/>
    </source>
</evidence>
<protein>
    <submittedName>
        <fullName evidence="2">Uncharacterized protein</fullName>
    </submittedName>
</protein>